<protein>
    <submittedName>
        <fullName evidence="5">Speedy protein A</fullName>
    </submittedName>
</protein>
<feature type="region of interest" description="Disordered" evidence="4">
    <location>
        <begin position="956"/>
        <end position="984"/>
    </location>
</feature>
<feature type="coiled-coil region" evidence="3">
    <location>
        <begin position="1043"/>
        <end position="1070"/>
    </location>
</feature>
<dbReference type="PANTHER" id="PTHR31545">
    <property type="entry name" value="SEEDY PROTEIN A/C FAMILY MEMBER"/>
    <property type="match status" value="1"/>
</dbReference>
<dbReference type="Pfam" id="PF11357">
    <property type="entry name" value="Spy1"/>
    <property type="match status" value="1"/>
</dbReference>
<evidence type="ECO:0000256" key="1">
    <source>
        <dbReference type="ARBA" id="ARBA00010932"/>
    </source>
</evidence>
<sequence length="1259" mass="145208">MNDGEVEVFKVSYLQSFIGFIENDPVIQQFFKSDKCNLLADSYLLAMTFAYFIRAKVTVDQFCSFNFFTALYIAHDMEEDELLLKQNLCNWVSHSWEQFYANRKLFLWKMDFRACVSREMCEKVMNISETEDSSLWKRERRSDHGGAFRRKFRGHITCDECKGDDFDDRMSRYYQPYGEYLTLTESDSDEMSSETDDWESLTEEEDPQNLNSPSLICNNNNEVSKDTKPQKSSNEKNSENVISENFNTHLEESKNKEFPRELKDEKHSQNSKLTNKLEVSKDEHHSQTASYEKNEHSSETADWTVGSNYTDVNATNKRTQSPSMLTGTPVLIDLVHIDSTRESPEKTIPSKVIDQVENKTNENQHDIVGLANSEPKRNPFDLPMDEEITALVGFGLDKNNESKSINKNNNTCTLSQNEKKDAFDELIPVLDKDIKSQMANKEKLPLTSVETNKSPDILFYKKDEKKRKSYQSDANKKHPQREQNTYKEQPRKVKKCTQDTKGSKSKNITDNKLPSGACMSRQIEQIIEILDKEIDVFHQTEYSTFNHPDNMKCKTTNMDENYKQTRMIENYRTLDCTKRPVKDKIVVRRKANAFKMENKELHLKQEKRKTHSQKKHMSQDYAEKKKINNNTVAKSRKKCTPHSKAQKPKIFEPKNVAQKVQTTLSVDETTENIENEVDNIIPNSNKEISQDYQKTAKKILETKLEYKGSKITDVSTECKNPKEASLDNPGNSELVSSKAKAETLTKKIITSNNLKTEKRILDGQNKTELNYTSKNTRDETMNDGQNNVQQIRTTKHVNIDSSEVVEITKPISENKVKQLTNQDNVKHKNDLMKINNIFQQKLKLTQESHGNLIMKFPAATRGRQIKAFTPSLIAELKADQVRMQKRIESKFGILRPASNNKEIVTDVKTSRGVTKVKDTMDVDDNNNILDEKQMLNQKNNKKDNNIIENSVPELRVRSIPPSNTDTTQGGIEISNEKQDNPKRVGTNDYLMSVNNEITAIHCKEINNTPTLDNTKSAVVLRNMNITSPLMPLLSTFTEMKDLLIQNRNEISQLNEKMNNLENQISHKRKIQWQDNLNPEKMQKLEQEVIVIDEDLAERVEVRDNQVTLNENNFEDDEVIIIKENIVTSRNIQMIRCSNVNEKNDANEMIITRTIKREKNSQEIESVEGRNSSKTDHEKRIPGKSDTEKKIQPAQFSCNSISLGVPTTHSDIQCISHSKHVKSTTKHISINITEDPQTKEKFLHLKIKSTRHCRKLLPTL</sequence>
<feature type="compositionally biased region" description="Polar residues" evidence="4">
    <location>
        <begin position="208"/>
        <end position="222"/>
    </location>
</feature>
<feature type="region of interest" description="Disordered" evidence="4">
    <location>
        <begin position="184"/>
        <end position="304"/>
    </location>
</feature>
<organism evidence="5">
    <name type="scientific">Cacopsylla melanoneura</name>
    <dbReference type="NCBI Taxonomy" id="428564"/>
    <lineage>
        <taxon>Eukaryota</taxon>
        <taxon>Metazoa</taxon>
        <taxon>Ecdysozoa</taxon>
        <taxon>Arthropoda</taxon>
        <taxon>Hexapoda</taxon>
        <taxon>Insecta</taxon>
        <taxon>Pterygota</taxon>
        <taxon>Neoptera</taxon>
        <taxon>Paraneoptera</taxon>
        <taxon>Hemiptera</taxon>
        <taxon>Sternorrhyncha</taxon>
        <taxon>Psylloidea</taxon>
        <taxon>Psyllidae</taxon>
        <taxon>Psyllinae</taxon>
        <taxon>Cacopsylla</taxon>
    </lineage>
</organism>
<feature type="compositionally biased region" description="Basic and acidic residues" evidence="4">
    <location>
        <begin position="278"/>
        <end position="299"/>
    </location>
</feature>
<comment type="similarity">
    <text evidence="1">Belongs to the Speedy/Ringo family.</text>
</comment>
<feature type="compositionally biased region" description="Polar residues" evidence="4">
    <location>
        <begin position="960"/>
        <end position="969"/>
    </location>
</feature>
<evidence type="ECO:0000256" key="3">
    <source>
        <dbReference type="SAM" id="Coils"/>
    </source>
</evidence>
<dbReference type="InterPro" id="IPR052316">
    <property type="entry name" value="Speedy-Ringo_regulator"/>
</dbReference>
<feature type="compositionally biased region" description="Basic and acidic residues" evidence="4">
    <location>
        <begin position="474"/>
        <end position="502"/>
    </location>
</feature>
<evidence type="ECO:0000256" key="4">
    <source>
        <dbReference type="SAM" id="MobiDB-lite"/>
    </source>
</evidence>
<feature type="compositionally biased region" description="Basic and acidic residues" evidence="4">
    <location>
        <begin position="223"/>
        <end position="238"/>
    </location>
</feature>
<feature type="region of interest" description="Disordered" evidence="4">
    <location>
        <begin position="458"/>
        <end position="513"/>
    </location>
</feature>
<accession>A0A8D9E779</accession>
<dbReference type="GO" id="GO:0019901">
    <property type="term" value="F:protein kinase binding"/>
    <property type="evidence" value="ECO:0007669"/>
    <property type="project" value="InterPro"/>
</dbReference>
<evidence type="ECO:0000313" key="5">
    <source>
        <dbReference type="EMBL" id="CAG6743111.1"/>
    </source>
</evidence>
<keyword evidence="3" id="KW-0175">Coiled coil</keyword>
<reference evidence="5" key="1">
    <citation type="submission" date="2021-05" db="EMBL/GenBank/DDBJ databases">
        <authorList>
            <person name="Alioto T."/>
            <person name="Alioto T."/>
            <person name="Gomez Garrido J."/>
        </authorList>
    </citation>
    <scope>NUCLEOTIDE SEQUENCE</scope>
</reference>
<feature type="compositionally biased region" description="Basic and acidic residues" evidence="4">
    <location>
        <begin position="249"/>
        <end position="268"/>
    </location>
</feature>
<feature type="compositionally biased region" description="Polar residues" evidence="4">
    <location>
        <begin position="239"/>
        <end position="248"/>
    </location>
</feature>
<dbReference type="InterPro" id="IPR020984">
    <property type="entry name" value="Speedy"/>
</dbReference>
<dbReference type="PANTHER" id="PTHR31545:SF5">
    <property type="entry name" value="SPEEDY PROTEIN A"/>
    <property type="match status" value="1"/>
</dbReference>
<keyword evidence="2" id="KW-0131">Cell cycle</keyword>
<dbReference type="AlphaFoldDB" id="A0A8D9E779"/>
<evidence type="ECO:0000256" key="2">
    <source>
        <dbReference type="ARBA" id="ARBA00023306"/>
    </source>
</evidence>
<name>A0A8D9E779_9HEMI</name>
<proteinExistence type="inferred from homology"/>
<feature type="region of interest" description="Disordered" evidence="4">
    <location>
        <begin position="1159"/>
        <end position="1188"/>
    </location>
</feature>
<dbReference type="EMBL" id="HBUF01443336">
    <property type="protein sequence ID" value="CAG6743111.1"/>
    <property type="molecule type" value="Transcribed_RNA"/>
</dbReference>
<feature type="compositionally biased region" description="Acidic residues" evidence="4">
    <location>
        <begin position="186"/>
        <end position="207"/>
    </location>
</feature>